<dbReference type="Pfam" id="PF06803">
    <property type="entry name" value="DUF1232"/>
    <property type="match status" value="1"/>
</dbReference>
<reference evidence="7" key="1">
    <citation type="submission" date="2021-05" db="EMBL/GenBank/DDBJ databases">
        <authorList>
            <person name="Pietrasiak N."/>
            <person name="Ward R."/>
            <person name="Stajich J.E."/>
            <person name="Kurbessoian T."/>
        </authorList>
    </citation>
    <scope>NUCLEOTIDE SEQUENCE</scope>
    <source>
        <strain evidence="7">GSE-TBD4-15B</strain>
    </source>
</reference>
<gene>
    <name evidence="7" type="ORF">KME07_15830</name>
</gene>
<sequence length="156" mass="17124">MEIDEHERRQIKASSEEQIMTGQPNDYPNDYSEPDLWQKLSQFAKQAGQNVVEKALTLYYAAQRPETPLWAKAVIYSSLAYFVLPADAIPDFTPIVGYTDDLSAIASAMTAVAFSITPEVKAAAKQQAAAWFGANATSDSSPESPNAHPIREISIE</sequence>
<dbReference type="AlphaFoldDB" id="A0A951PC94"/>
<dbReference type="GO" id="GO:0012505">
    <property type="term" value="C:endomembrane system"/>
    <property type="evidence" value="ECO:0007669"/>
    <property type="project" value="UniProtKB-SubCell"/>
</dbReference>
<feature type="compositionally biased region" description="Basic and acidic residues" evidence="5">
    <location>
        <begin position="1"/>
        <end position="10"/>
    </location>
</feature>
<protein>
    <submittedName>
        <fullName evidence="7">DUF1232 domain-containing protein</fullName>
    </submittedName>
</protein>
<name>A0A951PC94_9CYAN</name>
<accession>A0A951PC94</accession>
<dbReference type="InterPro" id="IPR010652">
    <property type="entry name" value="DUF1232"/>
</dbReference>
<proteinExistence type="predicted"/>
<feature type="compositionally biased region" description="Polar residues" evidence="5">
    <location>
        <begin position="135"/>
        <end position="144"/>
    </location>
</feature>
<evidence type="ECO:0000256" key="3">
    <source>
        <dbReference type="ARBA" id="ARBA00022989"/>
    </source>
</evidence>
<comment type="caution">
    <text evidence="7">The sequence shown here is derived from an EMBL/GenBank/DDBJ whole genome shotgun (WGS) entry which is preliminary data.</text>
</comment>
<keyword evidence="3" id="KW-1133">Transmembrane helix</keyword>
<dbReference type="Proteomes" id="UP000707356">
    <property type="component" value="Unassembled WGS sequence"/>
</dbReference>
<organism evidence="7 8">
    <name type="scientific">Pegethrix bostrychoides GSE-TBD4-15B</name>
    <dbReference type="NCBI Taxonomy" id="2839662"/>
    <lineage>
        <taxon>Bacteria</taxon>
        <taxon>Bacillati</taxon>
        <taxon>Cyanobacteriota</taxon>
        <taxon>Cyanophyceae</taxon>
        <taxon>Oculatellales</taxon>
        <taxon>Oculatellaceae</taxon>
        <taxon>Pegethrix</taxon>
    </lineage>
</organism>
<comment type="subcellular location">
    <subcellularLocation>
        <location evidence="1">Endomembrane system</location>
        <topology evidence="1">Multi-pass membrane protein</topology>
    </subcellularLocation>
</comment>
<feature type="compositionally biased region" description="Polar residues" evidence="5">
    <location>
        <begin position="12"/>
        <end position="26"/>
    </location>
</feature>
<evidence type="ECO:0000256" key="1">
    <source>
        <dbReference type="ARBA" id="ARBA00004127"/>
    </source>
</evidence>
<evidence type="ECO:0000259" key="6">
    <source>
        <dbReference type="Pfam" id="PF06803"/>
    </source>
</evidence>
<keyword evidence="2" id="KW-0812">Transmembrane</keyword>
<dbReference type="EMBL" id="JAHHHV010000071">
    <property type="protein sequence ID" value="MBW4466894.1"/>
    <property type="molecule type" value="Genomic_DNA"/>
</dbReference>
<feature type="region of interest" description="Disordered" evidence="5">
    <location>
        <begin position="135"/>
        <end position="156"/>
    </location>
</feature>
<evidence type="ECO:0000256" key="2">
    <source>
        <dbReference type="ARBA" id="ARBA00022692"/>
    </source>
</evidence>
<feature type="domain" description="DUF1232" evidence="6">
    <location>
        <begin position="71"/>
        <end position="105"/>
    </location>
</feature>
<evidence type="ECO:0000256" key="5">
    <source>
        <dbReference type="SAM" id="MobiDB-lite"/>
    </source>
</evidence>
<evidence type="ECO:0000313" key="7">
    <source>
        <dbReference type="EMBL" id="MBW4466894.1"/>
    </source>
</evidence>
<reference evidence="7" key="2">
    <citation type="journal article" date="2022" name="Microbiol. Resour. Announc.">
        <title>Metagenome Sequencing to Explore Phylogenomics of Terrestrial Cyanobacteria.</title>
        <authorList>
            <person name="Ward R.D."/>
            <person name="Stajich J.E."/>
            <person name="Johansen J.R."/>
            <person name="Huntemann M."/>
            <person name="Clum A."/>
            <person name="Foster B."/>
            <person name="Foster B."/>
            <person name="Roux S."/>
            <person name="Palaniappan K."/>
            <person name="Varghese N."/>
            <person name="Mukherjee S."/>
            <person name="Reddy T.B.K."/>
            <person name="Daum C."/>
            <person name="Copeland A."/>
            <person name="Chen I.A."/>
            <person name="Ivanova N.N."/>
            <person name="Kyrpides N.C."/>
            <person name="Shapiro N."/>
            <person name="Eloe-Fadrosh E.A."/>
            <person name="Pietrasiak N."/>
        </authorList>
    </citation>
    <scope>NUCLEOTIDE SEQUENCE</scope>
    <source>
        <strain evidence="7">GSE-TBD4-15B</strain>
    </source>
</reference>
<feature type="region of interest" description="Disordered" evidence="5">
    <location>
        <begin position="1"/>
        <end position="31"/>
    </location>
</feature>
<evidence type="ECO:0000256" key="4">
    <source>
        <dbReference type="ARBA" id="ARBA00023136"/>
    </source>
</evidence>
<evidence type="ECO:0000313" key="8">
    <source>
        <dbReference type="Proteomes" id="UP000707356"/>
    </source>
</evidence>
<keyword evidence="4" id="KW-0472">Membrane</keyword>